<protein>
    <submittedName>
        <fullName evidence="5">Na+/H+ exchange regulatory cofactor NHE-RF4</fullName>
    </submittedName>
</protein>
<evidence type="ECO:0000256" key="2">
    <source>
        <dbReference type="ARBA" id="ARBA00022475"/>
    </source>
</evidence>
<feature type="domain" description="PDZ" evidence="4">
    <location>
        <begin position="407"/>
        <end position="487"/>
    </location>
</feature>
<dbReference type="AlphaFoldDB" id="A0A9W7WGM0"/>
<keyword evidence="2" id="KW-1003">Cell membrane</keyword>
<accession>A0A9W7WGM0</accession>
<name>A0A9W7WGM0_TRIRA</name>
<evidence type="ECO:0000256" key="3">
    <source>
        <dbReference type="ARBA" id="ARBA00022737"/>
    </source>
</evidence>
<dbReference type="PROSITE" id="PS50106">
    <property type="entry name" value="PDZ"/>
    <property type="match status" value="4"/>
</dbReference>
<dbReference type="InterPro" id="IPR051067">
    <property type="entry name" value="NHER"/>
</dbReference>
<dbReference type="InterPro" id="IPR041489">
    <property type="entry name" value="PDZ_6"/>
</dbReference>
<comment type="caution">
    <text evidence="5">The sequence shown here is derived from an EMBL/GenBank/DDBJ whole genome shotgun (WGS) entry which is preliminary data.</text>
</comment>
<dbReference type="InterPro" id="IPR001478">
    <property type="entry name" value="PDZ"/>
</dbReference>
<evidence type="ECO:0000256" key="1">
    <source>
        <dbReference type="ARBA" id="ARBA00004236"/>
    </source>
</evidence>
<dbReference type="GO" id="GO:0043495">
    <property type="term" value="F:protein-membrane adaptor activity"/>
    <property type="evidence" value="ECO:0007669"/>
    <property type="project" value="TreeGrafter"/>
</dbReference>
<dbReference type="CDD" id="cd06768">
    <property type="entry name" value="PDZ_NHERF-like"/>
    <property type="match status" value="4"/>
</dbReference>
<dbReference type="Proteomes" id="UP001059041">
    <property type="component" value="Linkage Group LG14"/>
</dbReference>
<dbReference type="GO" id="GO:0016324">
    <property type="term" value="C:apical plasma membrane"/>
    <property type="evidence" value="ECO:0007669"/>
    <property type="project" value="TreeGrafter"/>
</dbReference>
<keyword evidence="3" id="KW-0677">Repeat</keyword>
<dbReference type="GO" id="GO:0072659">
    <property type="term" value="P:protein localization to plasma membrane"/>
    <property type="evidence" value="ECO:0007669"/>
    <property type="project" value="TreeGrafter"/>
</dbReference>
<reference evidence="5" key="1">
    <citation type="submission" date="2021-02" db="EMBL/GenBank/DDBJ databases">
        <title>Comparative genomics reveals that relaxation of natural selection precedes convergent phenotypic evolution of cavefish.</title>
        <authorList>
            <person name="Peng Z."/>
        </authorList>
    </citation>
    <scope>NUCLEOTIDE SEQUENCE</scope>
    <source>
        <tissue evidence="5">Muscle</tissue>
    </source>
</reference>
<organism evidence="5 6">
    <name type="scientific">Triplophysa rosa</name>
    <name type="common">Cave loach</name>
    <dbReference type="NCBI Taxonomy" id="992332"/>
    <lineage>
        <taxon>Eukaryota</taxon>
        <taxon>Metazoa</taxon>
        <taxon>Chordata</taxon>
        <taxon>Craniata</taxon>
        <taxon>Vertebrata</taxon>
        <taxon>Euteleostomi</taxon>
        <taxon>Actinopterygii</taxon>
        <taxon>Neopterygii</taxon>
        <taxon>Teleostei</taxon>
        <taxon>Ostariophysi</taxon>
        <taxon>Cypriniformes</taxon>
        <taxon>Nemacheilidae</taxon>
        <taxon>Triplophysa</taxon>
    </lineage>
</organism>
<dbReference type="InterPro" id="IPR036034">
    <property type="entry name" value="PDZ_sf"/>
</dbReference>
<feature type="domain" description="PDZ" evidence="4">
    <location>
        <begin position="153"/>
        <end position="251"/>
    </location>
</feature>
<dbReference type="Pfam" id="PF00595">
    <property type="entry name" value="PDZ"/>
    <property type="match status" value="3"/>
</dbReference>
<evidence type="ECO:0000313" key="6">
    <source>
        <dbReference type="Proteomes" id="UP001059041"/>
    </source>
</evidence>
<evidence type="ECO:0000259" key="4">
    <source>
        <dbReference type="PROSITE" id="PS50106"/>
    </source>
</evidence>
<proteinExistence type="predicted"/>
<comment type="subcellular location">
    <subcellularLocation>
        <location evidence="1">Cell membrane</location>
    </subcellularLocation>
</comment>
<dbReference type="PANTHER" id="PTHR14191:SF20">
    <property type="entry name" value="NA(+)_H(+) EXCHANGE REGULATORY COFACTOR NHE-RF4"/>
    <property type="match status" value="1"/>
</dbReference>
<dbReference type="PANTHER" id="PTHR14191">
    <property type="entry name" value="PDZ DOMAIN CONTAINING PROTEIN"/>
    <property type="match status" value="1"/>
</dbReference>
<dbReference type="Gene3D" id="2.30.42.10">
    <property type="match status" value="4"/>
</dbReference>
<feature type="domain" description="PDZ" evidence="4">
    <location>
        <begin position="59"/>
        <end position="141"/>
    </location>
</feature>
<gene>
    <name evidence="5" type="ORF">IRJ41_013841</name>
</gene>
<evidence type="ECO:0000313" key="5">
    <source>
        <dbReference type="EMBL" id="KAI7800852.1"/>
    </source>
</evidence>
<keyword evidence="2" id="KW-0472">Membrane</keyword>
<dbReference type="SUPFAM" id="SSF50156">
    <property type="entry name" value="PDZ domain-like"/>
    <property type="match status" value="4"/>
</dbReference>
<feature type="domain" description="PDZ" evidence="4">
    <location>
        <begin position="279"/>
        <end position="362"/>
    </location>
</feature>
<keyword evidence="6" id="KW-1185">Reference proteome</keyword>
<dbReference type="SMART" id="SM00228">
    <property type="entry name" value="PDZ"/>
    <property type="match status" value="4"/>
</dbReference>
<sequence length="519" mass="57430">MKILSSFTRPLVISNLYDFLPQNTKENILKNVFTFNPKEGIDNPALVISDDTEPDVRPRLCALKREQGQCFGFYLSKDAGCRGHVVRQVEPWSCAERGGLREGDRVLEVNENFVDDKDHLPVVLKIQASGLQLYLLVLSAQDYGIAVSEGRDLLSIARAHSGEGCSRPRLCHITKEPGCGLGLSIIPVEGERGCYRLSPVNQGPAERAGIKNGDRLIWINGAMVSSLTHGALSKMVKKCEDHVTVLAIDSRSEVNYVRRRLPIIPAFAKTHNLLYMPKTLHLAQGPQGYGFLLRQEKLRPGCIAHMLREIDPGSPAETAGMEDGELLLAVNGEQVEDAEHEDIVSKIRQSGQQVTFTTISVPGRNYYTQLGISPLLFYEDHIPKRERFSQPPLQNEEARANPQCPRLCVLHKASTGFGFNLGCVQNKPGAFISQVANGSTGERAGLCEGDVAVEVNGQNVEEEYFDEVVRLIREGGTTLKLLVVEGQEYERLRNIRLTTSSGLIPQTIEALDFSQDNFL</sequence>
<dbReference type="Pfam" id="PF17820">
    <property type="entry name" value="PDZ_6"/>
    <property type="match status" value="1"/>
</dbReference>
<dbReference type="EMBL" id="JAFHDT010000014">
    <property type="protein sequence ID" value="KAI7800852.1"/>
    <property type="molecule type" value="Genomic_DNA"/>
</dbReference>